<dbReference type="Proteomes" id="UP000030748">
    <property type="component" value="Unassembled WGS sequence"/>
</dbReference>
<feature type="non-terminal residue" evidence="2">
    <location>
        <position position="1"/>
    </location>
</feature>
<accession>A0A022QYI9</accession>
<evidence type="ECO:0000313" key="2">
    <source>
        <dbReference type="EMBL" id="EYU32981.1"/>
    </source>
</evidence>
<feature type="region of interest" description="Disordered" evidence="1">
    <location>
        <begin position="152"/>
        <end position="175"/>
    </location>
</feature>
<gene>
    <name evidence="2" type="ORF">MIMGU_mgv1a0104102mg</name>
</gene>
<feature type="compositionally biased region" description="Basic and acidic residues" evidence="1">
    <location>
        <begin position="1"/>
        <end position="15"/>
    </location>
</feature>
<evidence type="ECO:0000313" key="3">
    <source>
        <dbReference type="Proteomes" id="UP000030748"/>
    </source>
</evidence>
<feature type="compositionally biased region" description="Basic and acidic residues" evidence="1">
    <location>
        <begin position="50"/>
        <end position="69"/>
    </location>
</feature>
<sequence length="175" mass="19161">EDSADIREPAILDKHEEEEEETDPSQCTAGSSFRLSSPPPISSSSAFSGEAKRKAITEEVKCTKEKSDNRGNNNGENSTRANTDSAQTTTEPATTEVAEDLNSGCSLKKKNKNIESERATLNSARSDTLEAAVMDLEEYVNKVKWLKNILHNGISSSSGDASRRSRWEFVDTTTK</sequence>
<feature type="compositionally biased region" description="Low complexity" evidence="1">
    <location>
        <begin position="31"/>
        <end position="48"/>
    </location>
</feature>
<feature type="compositionally biased region" description="Low complexity" evidence="1">
    <location>
        <begin position="83"/>
        <end position="96"/>
    </location>
</feature>
<reference evidence="2 3" key="1">
    <citation type="journal article" date="2013" name="Proc. Natl. Acad. Sci. U.S.A.">
        <title>Fine-scale variation in meiotic recombination in Mimulus inferred from population shotgun sequencing.</title>
        <authorList>
            <person name="Hellsten U."/>
            <person name="Wright K.M."/>
            <person name="Jenkins J."/>
            <person name="Shu S."/>
            <person name="Yuan Y."/>
            <person name="Wessler S.R."/>
            <person name="Schmutz J."/>
            <person name="Willis J.H."/>
            <person name="Rokhsar D.S."/>
        </authorList>
    </citation>
    <scope>NUCLEOTIDE SEQUENCE [LARGE SCALE GENOMIC DNA]</scope>
    <source>
        <strain evidence="3">cv. DUN x IM62</strain>
    </source>
</reference>
<feature type="region of interest" description="Disordered" evidence="1">
    <location>
        <begin position="1"/>
        <end position="102"/>
    </location>
</feature>
<organism evidence="2 3">
    <name type="scientific">Erythranthe guttata</name>
    <name type="common">Yellow monkey flower</name>
    <name type="synonym">Mimulus guttatus</name>
    <dbReference type="NCBI Taxonomy" id="4155"/>
    <lineage>
        <taxon>Eukaryota</taxon>
        <taxon>Viridiplantae</taxon>
        <taxon>Streptophyta</taxon>
        <taxon>Embryophyta</taxon>
        <taxon>Tracheophyta</taxon>
        <taxon>Spermatophyta</taxon>
        <taxon>Magnoliopsida</taxon>
        <taxon>eudicotyledons</taxon>
        <taxon>Gunneridae</taxon>
        <taxon>Pentapetalae</taxon>
        <taxon>asterids</taxon>
        <taxon>lamiids</taxon>
        <taxon>Lamiales</taxon>
        <taxon>Phrymaceae</taxon>
        <taxon>Erythranthe</taxon>
    </lineage>
</organism>
<feature type="compositionally biased region" description="Basic and acidic residues" evidence="1">
    <location>
        <begin position="161"/>
        <end position="175"/>
    </location>
</feature>
<protein>
    <submittedName>
        <fullName evidence="2">Uncharacterized protein</fullName>
    </submittedName>
</protein>
<evidence type="ECO:0000256" key="1">
    <source>
        <dbReference type="SAM" id="MobiDB-lite"/>
    </source>
</evidence>
<keyword evidence="3" id="KW-1185">Reference proteome</keyword>
<dbReference type="EMBL" id="KI630810">
    <property type="protein sequence ID" value="EYU32980.1"/>
    <property type="molecule type" value="Genomic_DNA"/>
</dbReference>
<dbReference type="eggNOG" id="ENOG502QWQ5">
    <property type="taxonomic scope" value="Eukaryota"/>
</dbReference>
<dbReference type="AlphaFoldDB" id="A0A022QYI9"/>
<dbReference type="EMBL" id="KI630810">
    <property type="protein sequence ID" value="EYU32981.1"/>
    <property type="molecule type" value="Genomic_DNA"/>
</dbReference>
<feature type="compositionally biased region" description="Polar residues" evidence="1">
    <location>
        <begin position="70"/>
        <end position="82"/>
    </location>
</feature>
<proteinExistence type="predicted"/>
<name>A0A022QYI9_ERYGU</name>